<protein>
    <submittedName>
        <fullName evidence="1">Uncharacterized protein</fullName>
    </submittedName>
</protein>
<dbReference type="AlphaFoldDB" id="J9F8A1"/>
<reference evidence="1" key="1">
    <citation type="journal article" date="2012" name="PLoS ONE">
        <title>Gene sets for utilization of primary and secondary nutrition supplies in the distal gut of endangered iberian lynx.</title>
        <authorList>
            <person name="Alcaide M."/>
            <person name="Messina E."/>
            <person name="Richter M."/>
            <person name="Bargiela R."/>
            <person name="Peplies J."/>
            <person name="Huws S.A."/>
            <person name="Newbold C.J."/>
            <person name="Golyshin P.N."/>
            <person name="Simon M.A."/>
            <person name="Lopez G."/>
            <person name="Yakimov M.M."/>
            <person name="Ferrer M."/>
        </authorList>
    </citation>
    <scope>NUCLEOTIDE SEQUENCE</scope>
</reference>
<evidence type="ECO:0000313" key="1">
    <source>
        <dbReference type="EMBL" id="EJW90683.1"/>
    </source>
</evidence>
<dbReference type="EMBL" id="AMCI01008675">
    <property type="protein sequence ID" value="EJW90683.1"/>
    <property type="molecule type" value="Genomic_DNA"/>
</dbReference>
<sequence>KTGRIVSADGSTWFDLDSGEIHGKITFGNSNTTLEEVNNKADSAKDYIDNLLPGVLGGITEQIDGKIDTYYSTGDPSVNWKTPAERTKHIGDLWYNTGTAELKRFSSSFAWEIIRNKDAIEALANADKSPR</sequence>
<gene>
    <name evidence="1" type="ORF">EVA_21210</name>
</gene>
<comment type="caution">
    <text evidence="1">The sequence shown here is derived from an EMBL/GenBank/DDBJ whole genome shotgun (WGS) entry which is preliminary data.</text>
</comment>
<feature type="non-terminal residue" evidence="1">
    <location>
        <position position="131"/>
    </location>
</feature>
<name>J9F8A1_9ZZZZ</name>
<feature type="non-terminal residue" evidence="1">
    <location>
        <position position="1"/>
    </location>
</feature>
<accession>J9F8A1</accession>
<organism evidence="1">
    <name type="scientific">gut metagenome</name>
    <dbReference type="NCBI Taxonomy" id="749906"/>
    <lineage>
        <taxon>unclassified sequences</taxon>
        <taxon>metagenomes</taxon>
        <taxon>organismal metagenomes</taxon>
    </lineage>
</organism>
<proteinExistence type="predicted"/>